<dbReference type="EMBL" id="JAEMHM010000010">
    <property type="protein sequence ID" value="MBJ6725718.1"/>
    <property type="molecule type" value="Genomic_DNA"/>
</dbReference>
<protein>
    <recommendedName>
        <fullName evidence="4">histidine kinase</fullName>
        <ecNumber evidence="4">2.7.13.3</ecNumber>
    </recommendedName>
</protein>
<dbReference type="Gene3D" id="6.10.340.10">
    <property type="match status" value="1"/>
</dbReference>
<reference evidence="19" key="1">
    <citation type="submission" date="2020-12" db="EMBL/GenBank/DDBJ databases">
        <title>Geomonas sp. Red875, isolated from river sediment.</title>
        <authorList>
            <person name="Xu Z."/>
            <person name="Zhang Z."/>
            <person name="Masuda Y."/>
            <person name="Itoh H."/>
            <person name="Senoo K."/>
        </authorList>
    </citation>
    <scope>NUCLEOTIDE SEQUENCE</scope>
    <source>
        <strain evidence="19">Red875</strain>
    </source>
</reference>
<keyword evidence="9 16" id="KW-0812">Transmembrane</keyword>
<dbReference type="CDD" id="cd06225">
    <property type="entry name" value="HAMP"/>
    <property type="match status" value="1"/>
</dbReference>
<accession>A0A8J7IPV3</accession>
<dbReference type="Gene3D" id="3.30.565.10">
    <property type="entry name" value="Histidine kinase-like ATPase, C-terminal domain"/>
    <property type="match status" value="1"/>
</dbReference>
<dbReference type="InterPro" id="IPR003660">
    <property type="entry name" value="HAMP_dom"/>
</dbReference>
<dbReference type="GO" id="GO:0005886">
    <property type="term" value="C:plasma membrane"/>
    <property type="evidence" value="ECO:0007669"/>
    <property type="project" value="UniProtKB-SubCell"/>
</dbReference>
<evidence type="ECO:0000259" key="17">
    <source>
        <dbReference type="PROSITE" id="PS50109"/>
    </source>
</evidence>
<dbReference type="GO" id="GO:0000155">
    <property type="term" value="F:phosphorelay sensor kinase activity"/>
    <property type="evidence" value="ECO:0007669"/>
    <property type="project" value="InterPro"/>
</dbReference>
<dbReference type="SUPFAM" id="SSF47384">
    <property type="entry name" value="Homodimeric domain of signal transducing histidine kinase"/>
    <property type="match status" value="1"/>
</dbReference>
<keyword evidence="14" id="KW-0902">Two-component regulatory system</keyword>
<evidence type="ECO:0000256" key="5">
    <source>
        <dbReference type="ARBA" id="ARBA00022475"/>
    </source>
</evidence>
<keyword evidence="8 19" id="KW-0808">Transferase</keyword>
<dbReference type="InterPro" id="IPR003661">
    <property type="entry name" value="HisK_dim/P_dom"/>
</dbReference>
<organism evidence="19 20">
    <name type="scientific">Geomesophilobacter sediminis</name>
    <dbReference type="NCBI Taxonomy" id="2798584"/>
    <lineage>
        <taxon>Bacteria</taxon>
        <taxon>Pseudomonadati</taxon>
        <taxon>Thermodesulfobacteriota</taxon>
        <taxon>Desulfuromonadia</taxon>
        <taxon>Geobacterales</taxon>
        <taxon>Geobacteraceae</taxon>
        <taxon>Geomesophilobacter</taxon>
    </lineage>
</organism>
<dbReference type="InterPro" id="IPR004358">
    <property type="entry name" value="Sig_transdc_His_kin-like_C"/>
</dbReference>
<dbReference type="EC" id="2.7.13.3" evidence="4"/>
<evidence type="ECO:0000259" key="18">
    <source>
        <dbReference type="PROSITE" id="PS50885"/>
    </source>
</evidence>
<evidence type="ECO:0000256" key="7">
    <source>
        <dbReference type="ARBA" id="ARBA00022553"/>
    </source>
</evidence>
<dbReference type="Pfam" id="PF00512">
    <property type="entry name" value="HisKA"/>
    <property type="match status" value="1"/>
</dbReference>
<feature type="transmembrane region" description="Helical" evidence="16">
    <location>
        <begin position="20"/>
        <end position="41"/>
    </location>
</feature>
<evidence type="ECO:0000256" key="11">
    <source>
        <dbReference type="ARBA" id="ARBA00022777"/>
    </source>
</evidence>
<keyword evidence="7" id="KW-0597">Phosphoprotein</keyword>
<evidence type="ECO:0000256" key="10">
    <source>
        <dbReference type="ARBA" id="ARBA00022741"/>
    </source>
</evidence>
<keyword evidence="13 16" id="KW-1133">Transmembrane helix</keyword>
<dbReference type="InterPro" id="IPR006290">
    <property type="entry name" value="CztS_silS_copS"/>
</dbReference>
<keyword evidence="5" id="KW-1003">Cell membrane</keyword>
<dbReference type="PANTHER" id="PTHR45436">
    <property type="entry name" value="SENSOR HISTIDINE KINASE YKOH"/>
    <property type="match status" value="1"/>
</dbReference>
<dbReference type="Proteomes" id="UP000636888">
    <property type="component" value="Unassembled WGS sequence"/>
</dbReference>
<gene>
    <name evidence="19" type="ORF">JFN93_13440</name>
</gene>
<dbReference type="GO" id="GO:0005524">
    <property type="term" value="F:ATP binding"/>
    <property type="evidence" value="ECO:0007669"/>
    <property type="project" value="UniProtKB-KW"/>
</dbReference>
<dbReference type="InterPro" id="IPR036890">
    <property type="entry name" value="HATPase_C_sf"/>
</dbReference>
<dbReference type="InterPro" id="IPR005467">
    <property type="entry name" value="His_kinase_dom"/>
</dbReference>
<dbReference type="SMART" id="SM00387">
    <property type="entry name" value="HATPase_c"/>
    <property type="match status" value="1"/>
</dbReference>
<dbReference type="PROSITE" id="PS50885">
    <property type="entry name" value="HAMP"/>
    <property type="match status" value="1"/>
</dbReference>
<evidence type="ECO:0000256" key="16">
    <source>
        <dbReference type="SAM" id="Phobius"/>
    </source>
</evidence>
<dbReference type="Pfam" id="PF02518">
    <property type="entry name" value="HATPase_c"/>
    <property type="match status" value="1"/>
</dbReference>
<dbReference type="PANTHER" id="PTHR45436:SF15">
    <property type="entry name" value="SENSOR HISTIDINE KINASE CUSS"/>
    <property type="match status" value="1"/>
</dbReference>
<dbReference type="CDD" id="cd00082">
    <property type="entry name" value="HisKA"/>
    <property type="match status" value="1"/>
</dbReference>
<evidence type="ECO:0000256" key="15">
    <source>
        <dbReference type="ARBA" id="ARBA00023136"/>
    </source>
</evidence>
<keyword evidence="10" id="KW-0547">Nucleotide-binding</keyword>
<keyword evidence="15 16" id="KW-0472">Membrane</keyword>
<evidence type="ECO:0000256" key="3">
    <source>
        <dbReference type="ARBA" id="ARBA00004533"/>
    </source>
</evidence>
<comment type="catalytic activity">
    <reaction evidence="1">
        <text>ATP + protein L-histidine = ADP + protein N-phospho-L-histidine.</text>
        <dbReference type="EC" id="2.7.13.3"/>
    </reaction>
</comment>
<dbReference type="SMART" id="SM00304">
    <property type="entry name" value="HAMP"/>
    <property type="match status" value="1"/>
</dbReference>
<dbReference type="PROSITE" id="PS50109">
    <property type="entry name" value="HIS_KIN"/>
    <property type="match status" value="1"/>
</dbReference>
<dbReference type="Pfam" id="PF00672">
    <property type="entry name" value="HAMP"/>
    <property type="match status" value="1"/>
</dbReference>
<evidence type="ECO:0000256" key="13">
    <source>
        <dbReference type="ARBA" id="ARBA00022989"/>
    </source>
</evidence>
<evidence type="ECO:0000256" key="14">
    <source>
        <dbReference type="ARBA" id="ARBA00023012"/>
    </source>
</evidence>
<sequence length="475" mass="52828">MFWKTGSWRGSRRWSIARRLALLHIAAVFISYALFGSLFYLRRVSQQRKHDVAELMDEVAGVQAMLRQPDGRELIDQELNTQIFEPDTMRPFLRIIDAQGTVVRESPGMSRVLPVGVFTTKASLVKGMPWRNEAGDYYLLASVPAPENPLSGRGGTLQVALSAREEQMFGTQLRYALFFFVGSGTIFAFACAYFVVRLGLQPLEDISRTARSITKRQLDTRIDDAPLPTELVSLAHSFNSMMARLEESFDKLSHYSSNLAHELRTPINTLMITAEIALSKERQADDYRAVIASSLEECGRLSRLIDRMLFLARADIQQYDLILQPLDVTEELENLFDYYAEEAGEAGVDLAVRGMATVHADPDLFRSALSNLLRNALAYTGSGGSITVGTWVLPNGTVNIAVKDTGTGIPPQHLPRIFDRFYRPDEVNKPHGSGLGLAIVKAIMNLHGGDIAIESIYGRGTTVTLSFPQQVNPRL</sequence>
<evidence type="ECO:0000256" key="1">
    <source>
        <dbReference type="ARBA" id="ARBA00000085"/>
    </source>
</evidence>
<evidence type="ECO:0000256" key="4">
    <source>
        <dbReference type="ARBA" id="ARBA00012438"/>
    </source>
</evidence>
<comment type="subcellular location">
    <subcellularLocation>
        <location evidence="3">Cell inner membrane</location>
    </subcellularLocation>
    <subcellularLocation>
        <location evidence="2">Membrane</location>
        <topology evidence="2">Multi-pass membrane protein</topology>
    </subcellularLocation>
</comment>
<dbReference type="SUPFAM" id="SSF158472">
    <property type="entry name" value="HAMP domain-like"/>
    <property type="match status" value="1"/>
</dbReference>
<proteinExistence type="predicted"/>
<dbReference type="CDD" id="cd00075">
    <property type="entry name" value="HATPase"/>
    <property type="match status" value="1"/>
</dbReference>
<keyword evidence="11 19" id="KW-0418">Kinase</keyword>
<dbReference type="PRINTS" id="PR00344">
    <property type="entry name" value="BCTRLSENSOR"/>
</dbReference>
<dbReference type="SMART" id="SM00388">
    <property type="entry name" value="HisKA"/>
    <property type="match status" value="1"/>
</dbReference>
<evidence type="ECO:0000256" key="8">
    <source>
        <dbReference type="ARBA" id="ARBA00022679"/>
    </source>
</evidence>
<evidence type="ECO:0000313" key="19">
    <source>
        <dbReference type="EMBL" id="MBJ6725718.1"/>
    </source>
</evidence>
<feature type="transmembrane region" description="Helical" evidence="16">
    <location>
        <begin position="175"/>
        <end position="196"/>
    </location>
</feature>
<dbReference type="NCBIfam" id="TIGR01386">
    <property type="entry name" value="cztS_silS_copS"/>
    <property type="match status" value="1"/>
</dbReference>
<feature type="domain" description="HAMP" evidence="18">
    <location>
        <begin position="197"/>
        <end position="250"/>
    </location>
</feature>
<evidence type="ECO:0000256" key="9">
    <source>
        <dbReference type="ARBA" id="ARBA00022692"/>
    </source>
</evidence>
<dbReference type="InterPro" id="IPR036097">
    <property type="entry name" value="HisK_dim/P_sf"/>
</dbReference>
<dbReference type="InterPro" id="IPR050428">
    <property type="entry name" value="TCS_sensor_his_kinase"/>
</dbReference>
<evidence type="ECO:0000256" key="6">
    <source>
        <dbReference type="ARBA" id="ARBA00022519"/>
    </source>
</evidence>
<dbReference type="Gene3D" id="1.10.287.130">
    <property type="match status" value="1"/>
</dbReference>
<evidence type="ECO:0000256" key="2">
    <source>
        <dbReference type="ARBA" id="ARBA00004141"/>
    </source>
</evidence>
<dbReference type="RefSeq" id="WP_199384608.1">
    <property type="nucleotide sequence ID" value="NZ_JAEMHM010000010.1"/>
</dbReference>
<keyword evidence="20" id="KW-1185">Reference proteome</keyword>
<name>A0A8J7IPV3_9BACT</name>
<dbReference type="AlphaFoldDB" id="A0A8J7IPV3"/>
<dbReference type="SUPFAM" id="SSF55874">
    <property type="entry name" value="ATPase domain of HSP90 chaperone/DNA topoisomerase II/histidine kinase"/>
    <property type="match status" value="1"/>
</dbReference>
<dbReference type="InterPro" id="IPR003594">
    <property type="entry name" value="HATPase_dom"/>
</dbReference>
<dbReference type="FunFam" id="3.30.565.10:FF:000006">
    <property type="entry name" value="Sensor histidine kinase WalK"/>
    <property type="match status" value="1"/>
</dbReference>
<feature type="domain" description="Histidine kinase" evidence="17">
    <location>
        <begin position="258"/>
        <end position="471"/>
    </location>
</feature>
<evidence type="ECO:0000313" key="20">
    <source>
        <dbReference type="Proteomes" id="UP000636888"/>
    </source>
</evidence>
<comment type="caution">
    <text evidence="19">The sequence shown here is derived from an EMBL/GenBank/DDBJ whole genome shotgun (WGS) entry which is preliminary data.</text>
</comment>
<keyword evidence="6" id="KW-0997">Cell inner membrane</keyword>
<keyword evidence="12" id="KW-0067">ATP-binding</keyword>
<evidence type="ECO:0000256" key="12">
    <source>
        <dbReference type="ARBA" id="ARBA00022840"/>
    </source>
</evidence>